<evidence type="ECO:0000313" key="1">
    <source>
        <dbReference type="EMBL" id="MEI5906601.1"/>
    </source>
</evidence>
<evidence type="ECO:0000313" key="2">
    <source>
        <dbReference type="Proteomes" id="UP001312865"/>
    </source>
</evidence>
<name>A0ABU8HBL1_9BACI</name>
<sequence length="293" mass="31924">MAIHVVPTDFLTVQDAINFASPGDSIQLLDGTFDGFVVPNNKPRLKIFGEGIGESIIAGAPLGSFGIIVLADRTSIQGLTVQGFALGGVQINSDSNILKDIESVLNMGINTEGFELNGQNNLCIRCTSRQNDFGMTINSGEHNFIYQCIMQNNEFGFFSVSNNNKLISSEIKENNSFGIILLAFTTLFGSSSLRNGAIGIFVIFNNNTIIENIVWDNDTGIQLFFFGENVIDSNIVRKNDINGGIFVSAITMDNVIRFNKLKLNEPFDLISANINNIFDGNRCESSNPPGLCI</sequence>
<dbReference type="Gene3D" id="2.160.20.10">
    <property type="entry name" value="Single-stranded right-handed beta-helix, Pectin lyase-like"/>
    <property type="match status" value="1"/>
</dbReference>
<gene>
    <name evidence="1" type="ORF">WAK64_05965</name>
</gene>
<organism evidence="1 2">
    <name type="scientific">Bacillus spongiae</name>
    <dbReference type="NCBI Taxonomy" id="2683610"/>
    <lineage>
        <taxon>Bacteria</taxon>
        <taxon>Bacillati</taxon>
        <taxon>Bacillota</taxon>
        <taxon>Bacilli</taxon>
        <taxon>Bacillales</taxon>
        <taxon>Bacillaceae</taxon>
        <taxon>Bacillus</taxon>
    </lineage>
</organism>
<dbReference type="EMBL" id="JBBAXC010000004">
    <property type="protein sequence ID" value="MEI5906601.1"/>
    <property type="molecule type" value="Genomic_DNA"/>
</dbReference>
<dbReference type="InterPro" id="IPR011050">
    <property type="entry name" value="Pectin_lyase_fold/virulence"/>
</dbReference>
<comment type="caution">
    <text evidence="1">The sequence shown here is derived from an EMBL/GenBank/DDBJ whole genome shotgun (WGS) entry which is preliminary data.</text>
</comment>
<dbReference type="InterPro" id="IPR012334">
    <property type="entry name" value="Pectin_lyas_fold"/>
</dbReference>
<accession>A0ABU8HBL1</accession>
<dbReference type="RefSeq" id="WP_336586039.1">
    <property type="nucleotide sequence ID" value="NZ_JBBAXC010000004.1"/>
</dbReference>
<keyword evidence="2" id="KW-1185">Reference proteome</keyword>
<reference evidence="1 2" key="1">
    <citation type="journal article" date="2018" name="J. Microbiol.">
        <title>Bacillus spongiae sp. nov., isolated from sponge of Jeju Island.</title>
        <authorList>
            <person name="Lee G.E."/>
            <person name="Im W.T."/>
            <person name="Park J.S."/>
        </authorList>
    </citation>
    <scope>NUCLEOTIDE SEQUENCE [LARGE SCALE GENOMIC DNA]</scope>
    <source>
        <strain evidence="1 2">135PIL107-10</strain>
    </source>
</reference>
<protein>
    <submittedName>
        <fullName evidence="1">NosD domain-containing protein</fullName>
    </submittedName>
</protein>
<dbReference type="SUPFAM" id="SSF51126">
    <property type="entry name" value="Pectin lyase-like"/>
    <property type="match status" value="1"/>
</dbReference>
<dbReference type="Proteomes" id="UP001312865">
    <property type="component" value="Unassembled WGS sequence"/>
</dbReference>
<proteinExistence type="predicted"/>